<evidence type="ECO:0000313" key="14">
    <source>
        <dbReference type="EMBL" id="SCL76921.1"/>
    </source>
</evidence>
<comment type="subcellular location">
    <subcellularLocation>
        <location evidence="1">Host Golgi apparatus</location>
    </subcellularLocation>
    <subcellularLocation>
        <location evidence="3">Host cytoplasm</location>
    </subcellularLocation>
    <subcellularLocation>
        <location evidence="2">Host nucleus</location>
    </subcellularLocation>
    <subcellularLocation>
        <location evidence="4">Virion tegument</location>
    </subcellularLocation>
</comment>
<gene>
    <name evidence="14" type="primary">UL49</name>
</gene>
<organism evidence="14">
    <name type="scientific">Spheniscid alphaherpesvirus 1</name>
    <dbReference type="NCBI Taxonomy" id="2560777"/>
    <lineage>
        <taxon>Viruses</taxon>
        <taxon>Duplodnaviria</taxon>
        <taxon>Heunggongvirae</taxon>
        <taxon>Peploviricota</taxon>
        <taxon>Herviviricetes</taxon>
        <taxon>Herpesvirales</taxon>
        <taxon>Orthoherpesviridae</taxon>
        <taxon>Alphaherpesvirinae</taxon>
        <taxon>Mardivirus</taxon>
        <taxon>Mardivirus spheniscidalpha1</taxon>
    </lineage>
</organism>
<protein>
    <recommendedName>
        <fullName evidence="6">Tegument protein VP22</fullName>
    </recommendedName>
</protein>
<name>A0A1R3T4Z4_9ALPH</name>
<dbReference type="InterPro" id="IPR006908">
    <property type="entry name" value="Herpes_UL49"/>
</dbReference>
<keyword evidence="8" id="KW-1048">Host nucleus</keyword>
<evidence type="ECO:0000256" key="5">
    <source>
        <dbReference type="ARBA" id="ARBA00005604"/>
    </source>
</evidence>
<keyword evidence="11" id="KW-0946">Virion</keyword>
<evidence type="ECO:0000256" key="2">
    <source>
        <dbReference type="ARBA" id="ARBA00004147"/>
    </source>
</evidence>
<dbReference type="Pfam" id="PF04823">
    <property type="entry name" value="Herpes_UL49_2"/>
    <property type="match status" value="1"/>
</dbReference>
<evidence type="ECO:0000256" key="8">
    <source>
        <dbReference type="ARBA" id="ARBA00022562"/>
    </source>
</evidence>
<feature type="compositionally biased region" description="Polar residues" evidence="13">
    <location>
        <begin position="75"/>
        <end position="98"/>
    </location>
</feature>
<evidence type="ECO:0000256" key="1">
    <source>
        <dbReference type="ARBA" id="ARBA00004136"/>
    </source>
</evidence>
<dbReference type="GO" id="GO:0044177">
    <property type="term" value="C:host cell Golgi apparatus"/>
    <property type="evidence" value="ECO:0007669"/>
    <property type="project" value="UniProtKB-SubCell"/>
</dbReference>
<evidence type="ECO:0000256" key="6">
    <source>
        <dbReference type="ARBA" id="ARBA00014377"/>
    </source>
</evidence>
<evidence type="ECO:0000256" key="9">
    <source>
        <dbReference type="ARBA" id="ARBA00022580"/>
    </source>
</evidence>
<evidence type="ECO:0000256" key="11">
    <source>
        <dbReference type="ARBA" id="ARBA00022844"/>
    </source>
</evidence>
<keyword evidence="7" id="KW-0597">Phosphoprotein</keyword>
<evidence type="ECO:0000256" key="4">
    <source>
        <dbReference type="ARBA" id="ARBA00004535"/>
    </source>
</evidence>
<sequence>MSNRYATEQLKRENSQRRTKRIDVPPETCNTKCRDDVHRGRSAVQSCRIKDSKEAEPHPPRRRSLSRSSSIADCRQNTRVPQNDQPQTTQKTRASPGTNLVLSNKNLFFSSAPRTRTTVWRGPTPAFNKKIWCEAFAAIAASQARKAASSLWDIKPPTTDAELDMLMERAVMKLTIREGLNLLEIANACRSEHFDDVKNGKPCNGRSTFSAGVPPQNAEQQCTRKRQPPRQRSASRNYESDGSDDY</sequence>
<evidence type="ECO:0000256" key="3">
    <source>
        <dbReference type="ARBA" id="ARBA00004192"/>
    </source>
</evidence>
<dbReference type="EMBL" id="LT608136">
    <property type="protein sequence ID" value="SCL76921.1"/>
    <property type="molecule type" value="Genomic_DNA"/>
</dbReference>
<comment type="similarity">
    <text evidence="5">Belongs to the alphaherpesvirinae VP22 tegument protein family.</text>
</comment>
<feature type="region of interest" description="Disordered" evidence="13">
    <location>
        <begin position="204"/>
        <end position="246"/>
    </location>
</feature>
<proteinExistence type="inferred from homology"/>
<dbReference type="Proteomes" id="UP000280017">
    <property type="component" value="Segment"/>
</dbReference>
<evidence type="ECO:0000256" key="7">
    <source>
        <dbReference type="ARBA" id="ARBA00022553"/>
    </source>
</evidence>
<dbReference type="GO" id="GO:0019033">
    <property type="term" value="C:viral tegument"/>
    <property type="evidence" value="ECO:0007669"/>
    <property type="project" value="UniProtKB-SubCell"/>
</dbReference>
<dbReference type="GO" id="GO:0042025">
    <property type="term" value="C:host cell nucleus"/>
    <property type="evidence" value="ECO:0007669"/>
    <property type="project" value="UniProtKB-SubCell"/>
</dbReference>
<reference evidence="14" key="1">
    <citation type="submission" date="2016-08" db="EMBL/GenBank/DDBJ databases">
        <authorList>
            <person name="Seilhamer J.J."/>
        </authorList>
    </citation>
    <scope>NUCLEOTIDE SEQUENCE</scope>
    <source>
        <strain evidence="14">Lib01003</strain>
    </source>
</reference>
<keyword evidence="9" id="KW-0920">Virion tegument</keyword>
<keyword evidence="10" id="KW-1040">Host Golgi apparatus</keyword>
<evidence type="ECO:0000256" key="12">
    <source>
        <dbReference type="ARBA" id="ARBA00023200"/>
    </source>
</evidence>
<keyword evidence="12" id="KW-1035">Host cytoplasm</keyword>
<accession>A0A1R3T4Z4</accession>
<evidence type="ECO:0000256" key="10">
    <source>
        <dbReference type="ARBA" id="ARBA00022812"/>
    </source>
</evidence>
<evidence type="ECO:0000256" key="13">
    <source>
        <dbReference type="SAM" id="MobiDB-lite"/>
    </source>
</evidence>
<feature type="region of interest" description="Disordered" evidence="13">
    <location>
        <begin position="1"/>
        <end position="98"/>
    </location>
</feature>
<feature type="compositionally biased region" description="Basic and acidic residues" evidence="13">
    <location>
        <begin position="48"/>
        <end position="59"/>
    </location>
</feature>
<feature type="compositionally biased region" description="Basic and acidic residues" evidence="13">
    <location>
        <begin position="9"/>
        <end position="24"/>
    </location>
</feature>